<protein>
    <submittedName>
        <fullName evidence="1">Uncharacterized protein</fullName>
    </submittedName>
</protein>
<name>J9D979_9ZZZZ</name>
<evidence type="ECO:0000313" key="1">
    <source>
        <dbReference type="EMBL" id="EJX09396.1"/>
    </source>
</evidence>
<organism evidence="1">
    <name type="scientific">gut metagenome</name>
    <dbReference type="NCBI Taxonomy" id="749906"/>
    <lineage>
        <taxon>unclassified sequences</taxon>
        <taxon>metagenomes</taxon>
        <taxon>organismal metagenomes</taxon>
    </lineage>
</organism>
<sequence length="48" mass="5524">MFAGSMEGMWGRSWGIVLVVLGADDCRVRIQMTFYAVCHFHGSERRLF</sequence>
<proteinExistence type="predicted"/>
<dbReference type="AlphaFoldDB" id="J9D979"/>
<dbReference type="EMBL" id="AMCI01000401">
    <property type="protein sequence ID" value="EJX09396.1"/>
    <property type="molecule type" value="Genomic_DNA"/>
</dbReference>
<reference evidence="1" key="1">
    <citation type="journal article" date="2012" name="PLoS ONE">
        <title>Gene sets for utilization of primary and secondary nutrition supplies in the distal gut of endangered iberian lynx.</title>
        <authorList>
            <person name="Alcaide M."/>
            <person name="Messina E."/>
            <person name="Richter M."/>
            <person name="Bargiela R."/>
            <person name="Peplies J."/>
            <person name="Huws S.A."/>
            <person name="Newbold C.J."/>
            <person name="Golyshin P.N."/>
            <person name="Simon M.A."/>
            <person name="Lopez G."/>
            <person name="Yakimov M.M."/>
            <person name="Ferrer M."/>
        </authorList>
    </citation>
    <scope>NUCLEOTIDE SEQUENCE</scope>
</reference>
<gene>
    <name evidence="1" type="ORF">EVA_02492</name>
</gene>
<accession>J9D979</accession>
<comment type="caution">
    <text evidence="1">The sequence shown here is derived from an EMBL/GenBank/DDBJ whole genome shotgun (WGS) entry which is preliminary data.</text>
</comment>